<dbReference type="Proteomes" id="UP001152798">
    <property type="component" value="Chromosome 5"/>
</dbReference>
<feature type="region of interest" description="Disordered" evidence="13">
    <location>
        <begin position="99"/>
        <end position="119"/>
    </location>
</feature>
<evidence type="ECO:0000256" key="8">
    <source>
        <dbReference type="ARBA" id="ARBA00023015"/>
    </source>
</evidence>
<dbReference type="PANTHER" id="PTHR46297:SF1">
    <property type="entry name" value="ZINC FINGER CCCH-TYPE WITH G PATCH DOMAIN-CONTAINING PROTEIN"/>
    <property type="match status" value="1"/>
</dbReference>
<dbReference type="AlphaFoldDB" id="A0A9P0HG53"/>
<reference evidence="16" key="1">
    <citation type="submission" date="2022-01" db="EMBL/GenBank/DDBJ databases">
        <authorList>
            <person name="King R."/>
        </authorList>
    </citation>
    <scope>NUCLEOTIDE SEQUENCE</scope>
</reference>
<evidence type="ECO:0000256" key="2">
    <source>
        <dbReference type="ARBA" id="ARBA00004123"/>
    </source>
</evidence>
<proteinExistence type="predicted"/>
<gene>
    <name evidence="16" type="ORF">NEZAVI_LOCUS10245</name>
</gene>
<keyword evidence="11" id="KW-0539">Nucleus</keyword>
<comment type="subcellular location">
    <subcellularLocation>
        <location evidence="2">Nucleus</location>
    </subcellularLocation>
</comment>
<dbReference type="InterPro" id="IPR000571">
    <property type="entry name" value="Znf_CCCH"/>
</dbReference>
<protein>
    <recommendedName>
        <fullName evidence="3">Zinc finger CCCH-type with G patch domain-containing protein</fullName>
    </recommendedName>
</protein>
<evidence type="ECO:0000256" key="7">
    <source>
        <dbReference type="ARBA" id="ARBA00022833"/>
    </source>
</evidence>
<feature type="zinc finger region" description="C3H1-type" evidence="12">
    <location>
        <begin position="178"/>
        <end position="206"/>
    </location>
</feature>
<keyword evidence="5 12" id="KW-0479">Metal-binding</keyword>
<dbReference type="GO" id="GO:0005634">
    <property type="term" value="C:nucleus"/>
    <property type="evidence" value="ECO:0007669"/>
    <property type="project" value="UniProtKB-SubCell"/>
</dbReference>
<keyword evidence="9" id="KW-0238">DNA-binding</keyword>
<dbReference type="GO" id="GO:0008270">
    <property type="term" value="F:zinc ion binding"/>
    <property type="evidence" value="ECO:0007669"/>
    <property type="project" value="UniProtKB-KW"/>
</dbReference>
<dbReference type="OrthoDB" id="5842926at2759"/>
<accession>A0A9P0HG53</accession>
<dbReference type="Pfam" id="PF18044">
    <property type="entry name" value="zf-CCCH_4"/>
    <property type="match status" value="1"/>
</dbReference>
<dbReference type="GO" id="GO:0000978">
    <property type="term" value="F:RNA polymerase II cis-regulatory region sequence-specific DNA binding"/>
    <property type="evidence" value="ECO:0007669"/>
    <property type="project" value="TreeGrafter"/>
</dbReference>
<dbReference type="Gene3D" id="2.30.30.1190">
    <property type="match status" value="1"/>
</dbReference>
<evidence type="ECO:0000256" key="13">
    <source>
        <dbReference type="SAM" id="MobiDB-lite"/>
    </source>
</evidence>
<evidence type="ECO:0000256" key="4">
    <source>
        <dbReference type="ARBA" id="ARBA00022491"/>
    </source>
</evidence>
<evidence type="ECO:0000256" key="9">
    <source>
        <dbReference type="ARBA" id="ARBA00023125"/>
    </source>
</evidence>
<dbReference type="SMART" id="SM00443">
    <property type="entry name" value="G_patch"/>
    <property type="match status" value="1"/>
</dbReference>
<dbReference type="GO" id="GO:0001227">
    <property type="term" value="F:DNA-binding transcription repressor activity, RNA polymerase II-specific"/>
    <property type="evidence" value="ECO:0007669"/>
    <property type="project" value="TreeGrafter"/>
</dbReference>
<evidence type="ECO:0000313" key="16">
    <source>
        <dbReference type="EMBL" id="CAH1401162.1"/>
    </source>
</evidence>
<evidence type="ECO:0000313" key="17">
    <source>
        <dbReference type="Proteomes" id="UP001152798"/>
    </source>
</evidence>
<dbReference type="PROSITE" id="PS50174">
    <property type="entry name" value="G_PATCH"/>
    <property type="match status" value="1"/>
</dbReference>
<dbReference type="PANTHER" id="PTHR46297">
    <property type="entry name" value="ZINC FINGER CCCH-TYPE WITH G PATCH DOMAIN-CONTAINING PROTEIN"/>
    <property type="match status" value="1"/>
</dbReference>
<evidence type="ECO:0000256" key="1">
    <source>
        <dbReference type="ARBA" id="ARBA00004062"/>
    </source>
</evidence>
<feature type="domain" description="C3H1-type" evidence="14">
    <location>
        <begin position="178"/>
        <end position="206"/>
    </location>
</feature>
<dbReference type="CDD" id="cd20384">
    <property type="entry name" value="Tudor_ZGPAT"/>
    <property type="match status" value="1"/>
</dbReference>
<evidence type="ECO:0000256" key="10">
    <source>
        <dbReference type="ARBA" id="ARBA00023163"/>
    </source>
</evidence>
<evidence type="ECO:0000256" key="3">
    <source>
        <dbReference type="ARBA" id="ARBA00022414"/>
    </source>
</evidence>
<name>A0A9P0HG53_NEZVI</name>
<keyword evidence="10" id="KW-0804">Transcription</keyword>
<evidence type="ECO:0000256" key="5">
    <source>
        <dbReference type="ARBA" id="ARBA00022723"/>
    </source>
</evidence>
<keyword evidence="8" id="KW-0805">Transcription regulation</keyword>
<sequence length="528" mass="60001">MEDIDSLRQSIEVYKEQLNKVNQTIAATSSGPEKNELIGLRDNIEELLNLTQESLHSLVDNDKSKNEESSAIVAAADDEDPFAKEYALFKAELGDIDDKNECKNDENEKEENLSGEEETPSIFEDLEKIIGMKCQAPYTSKSGSTGYHNALVSGIETNDSISDLDHIKVRVLFTYPTERDMVTCPYFLDDRCNFGEEKCNFSHGYFVPFGELREYREPDFTNLKRGSRVLAKIGDNKVWKSTVIEEISSDEQVLVKHEGNFAAVPIHDIFPLTNDDGDSSDLTTDDEMDEDLLRKNFNSRQEEMVELSLSRQPQTQRMGDWEKFTKGIGSKLMAKMGYVVGCGLGKNGEGRLDPVEALVLPAGKSLDHCMNLKEAAGGSKDLFSAEKVQKKLALREIRRTQKAYRRQKHREKHNVFNFINRELNAAAEPGTSSKTKSNQSITNKISKTSCRELNVERFKIAEDIRESEKRIYILSESLTRQKPDSVPYNNIMSKLQNERGKLHSLKSFDGKVEREQTLRETKRKMTIF</sequence>
<dbReference type="Pfam" id="PF01585">
    <property type="entry name" value="G-patch"/>
    <property type="match status" value="1"/>
</dbReference>
<dbReference type="InterPro" id="IPR000467">
    <property type="entry name" value="G_patch_dom"/>
</dbReference>
<evidence type="ECO:0000256" key="12">
    <source>
        <dbReference type="PROSITE-ProRule" id="PRU00723"/>
    </source>
</evidence>
<evidence type="ECO:0000259" key="15">
    <source>
        <dbReference type="PROSITE" id="PS50174"/>
    </source>
</evidence>
<feature type="compositionally biased region" description="Basic and acidic residues" evidence="13">
    <location>
        <begin position="99"/>
        <end position="112"/>
    </location>
</feature>
<comment type="function">
    <text evidence="1">Transcription repressor.</text>
</comment>
<keyword evidence="7 12" id="KW-0862">Zinc</keyword>
<organism evidence="16 17">
    <name type="scientific">Nezara viridula</name>
    <name type="common">Southern green stink bug</name>
    <name type="synonym">Cimex viridulus</name>
    <dbReference type="NCBI Taxonomy" id="85310"/>
    <lineage>
        <taxon>Eukaryota</taxon>
        <taxon>Metazoa</taxon>
        <taxon>Ecdysozoa</taxon>
        <taxon>Arthropoda</taxon>
        <taxon>Hexapoda</taxon>
        <taxon>Insecta</taxon>
        <taxon>Pterygota</taxon>
        <taxon>Neoptera</taxon>
        <taxon>Paraneoptera</taxon>
        <taxon>Hemiptera</taxon>
        <taxon>Heteroptera</taxon>
        <taxon>Panheteroptera</taxon>
        <taxon>Pentatomomorpha</taxon>
        <taxon>Pentatomoidea</taxon>
        <taxon>Pentatomidae</taxon>
        <taxon>Pentatominae</taxon>
        <taxon>Nezara</taxon>
    </lineage>
</organism>
<evidence type="ECO:0000259" key="14">
    <source>
        <dbReference type="PROSITE" id="PS50103"/>
    </source>
</evidence>
<keyword evidence="17" id="KW-1185">Reference proteome</keyword>
<keyword evidence="6 12" id="KW-0863">Zinc-finger</keyword>
<dbReference type="EMBL" id="OV725081">
    <property type="protein sequence ID" value="CAH1401162.1"/>
    <property type="molecule type" value="Genomic_DNA"/>
</dbReference>
<evidence type="ECO:0000256" key="11">
    <source>
        <dbReference type="ARBA" id="ARBA00023242"/>
    </source>
</evidence>
<dbReference type="InterPro" id="IPR041367">
    <property type="entry name" value="Znf-CCCH_4"/>
</dbReference>
<evidence type="ECO:0000256" key="6">
    <source>
        <dbReference type="ARBA" id="ARBA00022771"/>
    </source>
</evidence>
<dbReference type="PROSITE" id="PS50103">
    <property type="entry name" value="ZF_C3H1"/>
    <property type="match status" value="1"/>
</dbReference>
<keyword evidence="4" id="KW-0678">Repressor</keyword>
<feature type="domain" description="G-patch" evidence="15">
    <location>
        <begin position="325"/>
        <end position="371"/>
    </location>
</feature>